<protein>
    <submittedName>
        <fullName evidence="1">Uncharacterized protein</fullName>
    </submittedName>
</protein>
<dbReference type="AlphaFoldDB" id="A0A6C0ECU7"/>
<dbReference type="EMBL" id="MN739806">
    <property type="protein sequence ID" value="QHT26997.1"/>
    <property type="molecule type" value="Genomic_DNA"/>
</dbReference>
<accession>A0A6C0ECU7</accession>
<reference evidence="1" key="1">
    <citation type="journal article" date="2020" name="Nature">
        <title>Giant virus diversity and host interactions through global metagenomics.</title>
        <authorList>
            <person name="Schulz F."/>
            <person name="Roux S."/>
            <person name="Paez-Espino D."/>
            <person name="Jungbluth S."/>
            <person name="Walsh D.A."/>
            <person name="Denef V.J."/>
            <person name="McMahon K.D."/>
            <person name="Konstantinidis K.T."/>
            <person name="Eloe-Fadrosh E.A."/>
            <person name="Kyrpides N.C."/>
            <person name="Woyke T."/>
        </authorList>
    </citation>
    <scope>NUCLEOTIDE SEQUENCE</scope>
    <source>
        <strain evidence="1">GVMAG-M-3300023179-2</strain>
    </source>
</reference>
<organism evidence="1">
    <name type="scientific">viral metagenome</name>
    <dbReference type="NCBI Taxonomy" id="1070528"/>
    <lineage>
        <taxon>unclassified sequences</taxon>
        <taxon>metagenomes</taxon>
        <taxon>organismal metagenomes</taxon>
    </lineage>
</organism>
<dbReference type="Pfam" id="PF04070">
    <property type="entry name" value="DUF378"/>
    <property type="match status" value="1"/>
</dbReference>
<evidence type="ECO:0000313" key="1">
    <source>
        <dbReference type="EMBL" id="QHT26997.1"/>
    </source>
</evidence>
<sequence>MALVIVGAINWGLEAFDYNLVKLLSNFLNNVMHSNYPIDKFIYVIVAIAGVTLATKRDTWLPFLGWTVLPSPVLDLKIPEKYDIKVKIQVEPKSKVVYWASSNKGKPNLDVDAAYGDYKNSGVVLSDDKGNVEFPILTGDSYVLPSGYVLSRHIHYRIVKSNGTLGHVNTVPY</sequence>
<name>A0A6C0ECU7_9ZZZZ</name>
<dbReference type="InterPro" id="IPR007211">
    <property type="entry name" value="DUF378"/>
</dbReference>
<proteinExistence type="predicted"/>